<dbReference type="Proteomes" id="UP000630142">
    <property type="component" value="Unassembled WGS sequence"/>
</dbReference>
<comment type="caution">
    <text evidence="1">The sequence shown here is derived from an EMBL/GenBank/DDBJ whole genome shotgun (WGS) entry which is preliminary data.</text>
</comment>
<protein>
    <submittedName>
        <fullName evidence="1">Uncharacterized protein</fullName>
    </submittedName>
</protein>
<organism evidence="1 2">
    <name type="scientific">Tianweitania populi</name>
    <dbReference type="NCBI Taxonomy" id="1607949"/>
    <lineage>
        <taxon>Bacteria</taxon>
        <taxon>Pseudomonadati</taxon>
        <taxon>Pseudomonadota</taxon>
        <taxon>Alphaproteobacteria</taxon>
        <taxon>Hyphomicrobiales</taxon>
        <taxon>Phyllobacteriaceae</taxon>
        <taxon>Tianweitania</taxon>
    </lineage>
</organism>
<reference evidence="1" key="2">
    <citation type="submission" date="2020-09" db="EMBL/GenBank/DDBJ databases">
        <authorList>
            <person name="Sun Q."/>
            <person name="Kim S."/>
        </authorList>
    </citation>
    <scope>NUCLEOTIDE SEQUENCE</scope>
    <source>
        <strain evidence="1">KCTC 42249</strain>
    </source>
</reference>
<sequence length="77" mass="8442">MAGIVNIVRYACCEVELHRSVLIIDQAKEVALDAAHDIGPDPTRLGKIDIPCDSRWQFVATVIPVCFHAPAFGEPLK</sequence>
<dbReference type="AlphaFoldDB" id="A0A8J3GKP5"/>
<dbReference type="EMBL" id="BMZQ01000001">
    <property type="protein sequence ID" value="GHD12903.1"/>
    <property type="molecule type" value="Genomic_DNA"/>
</dbReference>
<keyword evidence="2" id="KW-1185">Reference proteome</keyword>
<accession>A0A8J3GKP5</accession>
<gene>
    <name evidence="1" type="ORF">GCM10016234_17820</name>
</gene>
<proteinExistence type="predicted"/>
<name>A0A8J3GKP5_9HYPH</name>
<evidence type="ECO:0000313" key="2">
    <source>
        <dbReference type="Proteomes" id="UP000630142"/>
    </source>
</evidence>
<reference evidence="1" key="1">
    <citation type="journal article" date="2014" name="Int. J. Syst. Evol. Microbiol.">
        <title>Complete genome sequence of Corynebacterium casei LMG S-19264T (=DSM 44701T), isolated from a smear-ripened cheese.</title>
        <authorList>
            <consortium name="US DOE Joint Genome Institute (JGI-PGF)"/>
            <person name="Walter F."/>
            <person name="Albersmeier A."/>
            <person name="Kalinowski J."/>
            <person name="Ruckert C."/>
        </authorList>
    </citation>
    <scope>NUCLEOTIDE SEQUENCE</scope>
    <source>
        <strain evidence="1">KCTC 42249</strain>
    </source>
</reference>
<evidence type="ECO:0000313" key="1">
    <source>
        <dbReference type="EMBL" id="GHD12903.1"/>
    </source>
</evidence>